<dbReference type="STRING" id="1802114.A2719_04375"/>
<name>A0A1G2G346_9BACT</name>
<dbReference type="PANTHER" id="PTHR47964">
    <property type="entry name" value="ATP-DEPENDENT DNA HELICASE HOMOLOG RECG, CHLOROPLASTIC"/>
    <property type="match status" value="1"/>
</dbReference>
<dbReference type="GO" id="GO:0016787">
    <property type="term" value="F:hydrolase activity"/>
    <property type="evidence" value="ECO:0007669"/>
    <property type="project" value="UniProtKB-KW"/>
</dbReference>
<gene>
    <name evidence="7" type="ORF">A2719_04375</name>
</gene>
<dbReference type="InterPro" id="IPR033454">
    <property type="entry name" value="RecG_wedge"/>
</dbReference>
<dbReference type="GO" id="GO:0005524">
    <property type="term" value="F:ATP binding"/>
    <property type="evidence" value="ECO:0007669"/>
    <property type="project" value="InterPro"/>
</dbReference>
<dbReference type="PANTHER" id="PTHR47964:SF1">
    <property type="entry name" value="ATP-DEPENDENT DNA HELICASE HOMOLOG RECG, CHLOROPLASTIC"/>
    <property type="match status" value="1"/>
</dbReference>
<evidence type="ECO:0000256" key="2">
    <source>
        <dbReference type="ARBA" id="ARBA00022801"/>
    </source>
</evidence>
<dbReference type="SMART" id="SM00487">
    <property type="entry name" value="DEXDc"/>
    <property type="match status" value="1"/>
</dbReference>
<dbReference type="PROSITE" id="PS51192">
    <property type="entry name" value="HELICASE_ATP_BIND_1"/>
    <property type="match status" value="1"/>
</dbReference>
<dbReference type="AlphaFoldDB" id="A0A1G2G346"/>
<dbReference type="InterPro" id="IPR012340">
    <property type="entry name" value="NA-bd_OB-fold"/>
</dbReference>
<dbReference type="InterPro" id="IPR047112">
    <property type="entry name" value="RecG/Mfd"/>
</dbReference>
<dbReference type="EMBL" id="MHNK01000003">
    <property type="protein sequence ID" value="OGZ44402.1"/>
    <property type="molecule type" value="Genomic_DNA"/>
</dbReference>
<evidence type="ECO:0000256" key="4">
    <source>
        <dbReference type="ARBA" id="ARBA00023125"/>
    </source>
</evidence>
<accession>A0A1G2G346</accession>
<evidence type="ECO:0000313" key="7">
    <source>
        <dbReference type="EMBL" id="OGZ44402.1"/>
    </source>
</evidence>
<sequence>MQREDPIAKHFRITSVQLSALRKLGLATIGDLLYHFPQRYEHLGQETETERLSPGAKVTLYGSLRNLKAKKLWKSKRPATEGWFEDATGSVKCIWFNQPYISNYVKDGSYVKLSGTVGGTEKSSYIANPKVEIIPAGSMPVGLFEKTEGIKIQTSDLFPVYSESHGITSRWFYHALKRVFENGVHKKIIDPIPPEIRKRYSLPEIGSAFVWIHAPEEKSHAEAARKRFSFEEIFAIQIARAKERALNDKEPSFPIPEAEALAEKFLSSLQISPTFAQRRAISDILKDLDPSEGKPHPMARLLEGDVGSGKTLVAAASAYAVVNSRPPGRKSGTLQVAYMAPTEILATQHFLSFIEYFRELPINIALITGSACKKFPSKSVRGKATDISRAQLLKWVANGEIAMVVGTHALIQKKVRFQHLAFAIVDEQHRFGTAQRRAFAKKGDLPAGRQAPTPHFLSMTATPIPRTLALTIYGDLDISVLDELPPGRARVATRIIKK</sequence>
<proteinExistence type="predicted"/>
<organism evidence="7 8">
    <name type="scientific">Candidatus Ryanbacteria bacterium RIFCSPHIGHO2_01_FULL_45_22</name>
    <dbReference type="NCBI Taxonomy" id="1802114"/>
    <lineage>
        <taxon>Bacteria</taxon>
        <taxon>Candidatus Ryaniibacteriota</taxon>
    </lineage>
</organism>
<evidence type="ECO:0000256" key="1">
    <source>
        <dbReference type="ARBA" id="ARBA00022763"/>
    </source>
</evidence>
<dbReference type="Gene3D" id="2.40.50.140">
    <property type="entry name" value="Nucleic acid-binding proteins"/>
    <property type="match status" value="1"/>
</dbReference>
<keyword evidence="1" id="KW-0227">DNA damage</keyword>
<dbReference type="GO" id="GO:0003677">
    <property type="term" value="F:DNA binding"/>
    <property type="evidence" value="ECO:0007669"/>
    <property type="project" value="UniProtKB-KW"/>
</dbReference>
<dbReference type="Pfam" id="PF17191">
    <property type="entry name" value="RecG_wedge"/>
    <property type="match status" value="1"/>
</dbReference>
<keyword evidence="2" id="KW-0378">Hydrolase</keyword>
<keyword evidence="3" id="KW-0347">Helicase</keyword>
<dbReference type="GO" id="GO:0003678">
    <property type="term" value="F:DNA helicase activity"/>
    <property type="evidence" value="ECO:0007669"/>
    <property type="project" value="TreeGrafter"/>
</dbReference>
<dbReference type="SUPFAM" id="SSF52540">
    <property type="entry name" value="P-loop containing nucleoside triphosphate hydrolases"/>
    <property type="match status" value="1"/>
</dbReference>
<protein>
    <recommendedName>
        <fullName evidence="6">Helicase ATP-binding domain-containing protein</fullName>
    </recommendedName>
</protein>
<evidence type="ECO:0000259" key="6">
    <source>
        <dbReference type="PROSITE" id="PS51192"/>
    </source>
</evidence>
<dbReference type="Gene3D" id="3.40.50.300">
    <property type="entry name" value="P-loop containing nucleotide triphosphate hydrolases"/>
    <property type="match status" value="1"/>
</dbReference>
<dbReference type="Pfam" id="PF00270">
    <property type="entry name" value="DEAD"/>
    <property type="match status" value="1"/>
</dbReference>
<feature type="non-terminal residue" evidence="7">
    <location>
        <position position="498"/>
    </location>
</feature>
<comment type="caution">
    <text evidence="7">The sequence shown here is derived from an EMBL/GenBank/DDBJ whole genome shotgun (WGS) entry which is preliminary data.</text>
</comment>
<keyword evidence="3" id="KW-0547">Nucleotide-binding</keyword>
<feature type="domain" description="Helicase ATP-binding" evidence="6">
    <location>
        <begin position="291"/>
        <end position="481"/>
    </location>
</feature>
<keyword evidence="4" id="KW-0238">DNA-binding</keyword>
<keyword evidence="5" id="KW-0234">DNA repair</keyword>
<dbReference type="SUPFAM" id="SSF50249">
    <property type="entry name" value="Nucleic acid-binding proteins"/>
    <property type="match status" value="1"/>
</dbReference>
<dbReference type="Proteomes" id="UP000177480">
    <property type="component" value="Unassembled WGS sequence"/>
</dbReference>
<keyword evidence="3" id="KW-0067">ATP-binding</keyword>
<dbReference type="InterPro" id="IPR014001">
    <property type="entry name" value="Helicase_ATP-bd"/>
</dbReference>
<reference evidence="7 8" key="1">
    <citation type="journal article" date="2016" name="Nat. Commun.">
        <title>Thousands of microbial genomes shed light on interconnected biogeochemical processes in an aquifer system.</title>
        <authorList>
            <person name="Anantharaman K."/>
            <person name="Brown C.T."/>
            <person name="Hug L.A."/>
            <person name="Sharon I."/>
            <person name="Castelle C.J."/>
            <person name="Probst A.J."/>
            <person name="Thomas B.C."/>
            <person name="Singh A."/>
            <person name="Wilkins M.J."/>
            <person name="Karaoz U."/>
            <person name="Brodie E.L."/>
            <person name="Williams K.H."/>
            <person name="Hubbard S.S."/>
            <person name="Banfield J.F."/>
        </authorList>
    </citation>
    <scope>NUCLEOTIDE SEQUENCE [LARGE SCALE GENOMIC DNA]</scope>
</reference>
<dbReference type="InterPro" id="IPR011545">
    <property type="entry name" value="DEAD/DEAH_box_helicase_dom"/>
</dbReference>
<evidence type="ECO:0000313" key="8">
    <source>
        <dbReference type="Proteomes" id="UP000177480"/>
    </source>
</evidence>
<dbReference type="GO" id="GO:0006281">
    <property type="term" value="P:DNA repair"/>
    <property type="evidence" value="ECO:0007669"/>
    <property type="project" value="UniProtKB-KW"/>
</dbReference>
<evidence type="ECO:0000256" key="3">
    <source>
        <dbReference type="ARBA" id="ARBA00022806"/>
    </source>
</evidence>
<dbReference type="InterPro" id="IPR027417">
    <property type="entry name" value="P-loop_NTPase"/>
</dbReference>
<evidence type="ECO:0000256" key="5">
    <source>
        <dbReference type="ARBA" id="ARBA00023204"/>
    </source>
</evidence>